<dbReference type="PANTHER" id="PTHR43531">
    <property type="entry name" value="PROTEIN ICFG"/>
    <property type="match status" value="1"/>
</dbReference>
<evidence type="ECO:0000256" key="3">
    <source>
        <dbReference type="PROSITE-ProRule" id="PRU00284"/>
    </source>
</evidence>
<dbReference type="InterPro" id="IPR003660">
    <property type="entry name" value="HAMP_dom"/>
</dbReference>
<dbReference type="Pfam" id="PF00672">
    <property type="entry name" value="HAMP"/>
    <property type="match status" value="1"/>
</dbReference>
<dbReference type="RefSeq" id="WP_231866535.1">
    <property type="nucleotide sequence ID" value="NZ_LHZZ01000129.1"/>
</dbReference>
<evidence type="ECO:0000259" key="5">
    <source>
        <dbReference type="PROSITE" id="PS50885"/>
    </source>
</evidence>
<dbReference type="PANTHER" id="PTHR43531:SF11">
    <property type="entry name" value="METHYL-ACCEPTING CHEMOTAXIS PROTEIN 3"/>
    <property type="match status" value="1"/>
</dbReference>
<comment type="similarity">
    <text evidence="2">Belongs to the methyl-accepting chemotaxis (MCP) protein family.</text>
</comment>
<comment type="caution">
    <text evidence="6">The sequence shown here is derived from an EMBL/GenBank/DDBJ whole genome shotgun (WGS) entry which is preliminary data.</text>
</comment>
<evidence type="ECO:0000256" key="2">
    <source>
        <dbReference type="ARBA" id="ARBA00029447"/>
    </source>
</evidence>
<gene>
    <name evidence="6" type="ORF">AD953_00775</name>
</gene>
<feature type="non-terminal residue" evidence="6">
    <location>
        <position position="1"/>
    </location>
</feature>
<name>A0A149VIX6_9PROT</name>
<keyword evidence="3" id="KW-0807">Transducer</keyword>
<dbReference type="AlphaFoldDB" id="A0A149VIX6"/>
<feature type="non-terminal residue" evidence="6">
    <location>
        <position position="301"/>
    </location>
</feature>
<proteinExistence type="inferred from homology"/>
<dbReference type="Proteomes" id="UP000075538">
    <property type="component" value="Unassembled WGS sequence"/>
</dbReference>
<dbReference type="GO" id="GO:0016020">
    <property type="term" value="C:membrane"/>
    <property type="evidence" value="ECO:0007669"/>
    <property type="project" value="InterPro"/>
</dbReference>
<dbReference type="InterPro" id="IPR051310">
    <property type="entry name" value="MCP_chemotaxis"/>
</dbReference>
<keyword evidence="1" id="KW-0145">Chemotaxis</keyword>
<evidence type="ECO:0000313" key="7">
    <source>
        <dbReference type="Proteomes" id="UP000075538"/>
    </source>
</evidence>
<evidence type="ECO:0000256" key="1">
    <source>
        <dbReference type="ARBA" id="ARBA00022500"/>
    </source>
</evidence>
<accession>A0A149VIX6</accession>
<sequence length="301" mass="32017">TMAAEIKHSLERSQERDKQTHAVIDVLRNSLSEMAQGDLRQRITSPKFDGEFAPLREAFNESVTRLSEALRAVTSNSQLIATGASEISTASDDLAKRTEKQAANLGQATATVRTITEGVQRNAKACTEASVETQQALEKASAATGVMADTTKAMDGIKHSSDAIGEIISVIDGIAFQTNVLALNAGVEAARAGDAGRGFAVVAQEVRSLAEQSAKSANEIKRLISVSADQVRKGVDLVLQTDHYLHEVAGSTQNIARRVSEISASTQEQAKRLSEMSSSISDMDQVTQQNAAMVEQTTAAS</sequence>
<feature type="domain" description="HAMP" evidence="5">
    <location>
        <begin position="18"/>
        <end position="71"/>
    </location>
</feature>
<dbReference type="InterPro" id="IPR004090">
    <property type="entry name" value="Chemotax_Me-accpt_rcpt"/>
</dbReference>
<dbReference type="Gene3D" id="1.10.287.950">
    <property type="entry name" value="Methyl-accepting chemotaxis protein"/>
    <property type="match status" value="1"/>
</dbReference>
<dbReference type="InterPro" id="IPR004089">
    <property type="entry name" value="MCPsignal_dom"/>
</dbReference>
<dbReference type="Pfam" id="PF00015">
    <property type="entry name" value="MCPsignal"/>
    <property type="match status" value="1"/>
</dbReference>
<feature type="domain" description="Methyl-accepting transducer" evidence="4">
    <location>
        <begin position="76"/>
        <end position="301"/>
    </location>
</feature>
<evidence type="ECO:0000259" key="4">
    <source>
        <dbReference type="PROSITE" id="PS50111"/>
    </source>
</evidence>
<dbReference type="PROSITE" id="PS50885">
    <property type="entry name" value="HAMP"/>
    <property type="match status" value="1"/>
</dbReference>
<dbReference type="GO" id="GO:0007165">
    <property type="term" value="P:signal transduction"/>
    <property type="evidence" value="ECO:0007669"/>
    <property type="project" value="UniProtKB-KW"/>
</dbReference>
<dbReference type="EMBL" id="LHZZ01000129">
    <property type="protein sequence ID" value="KXV79873.1"/>
    <property type="molecule type" value="Genomic_DNA"/>
</dbReference>
<dbReference type="PRINTS" id="PR00260">
    <property type="entry name" value="CHEMTRNSDUCR"/>
</dbReference>
<protein>
    <submittedName>
        <fullName evidence="6">Chemotaxis protein</fullName>
    </submittedName>
</protein>
<dbReference type="SUPFAM" id="SSF58104">
    <property type="entry name" value="Methyl-accepting chemotaxis protein (MCP) signaling domain"/>
    <property type="match status" value="1"/>
</dbReference>
<dbReference type="GO" id="GO:0004888">
    <property type="term" value="F:transmembrane signaling receptor activity"/>
    <property type="evidence" value="ECO:0007669"/>
    <property type="project" value="InterPro"/>
</dbReference>
<dbReference type="GO" id="GO:0006935">
    <property type="term" value="P:chemotaxis"/>
    <property type="evidence" value="ECO:0007669"/>
    <property type="project" value="UniProtKB-KW"/>
</dbReference>
<dbReference type="SMART" id="SM00283">
    <property type="entry name" value="MA"/>
    <property type="match status" value="1"/>
</dbReference>
<evidence type="ECO:0000313" key="6">
    <source>
        <dbReference type="EMBL" id="KXV79873.1"/>
    </source>
</evidence>
<dbReference type="PROSITE" id="PS50111">
    <property type="entry name" value="CHEMOTAXIS_TRANSDUC_2"/>
    <property type="match status" value="1"/>
</dbReference>
<organism evidence="6 7">
    <name type="scientific">Acetobacter malorum</name>
    <dbReference type="NCBI Taxonomy" id="178901"/>
    <lineage>
        <taxon>Bacteria</taxon>
        <taxon>Pseudomonadati</taxon>
        <taxon>Pseudomonadota</taxon>
        <taxon>Alphaproteobacteria</taxon>
        <taxon>Acetobacterales</taxon>
        <taxon>Acetobacteraceae</taxon>
        <taxon>Acetobacter</taxon>
    </lineage>
</organism>
<reference evidence="6 7" key="1">
    <citation type="submission" date="2015-06" db="EMBL/GenBank/DDBJ databases">
        <title>Improved classification and identification of acetic acid bacteria using matrix-assisted laser desorption/ionization time-of-flight mass spectrometry; Gluconobacter nephelii and Gluconobacter uchimurae are later heterotypic synonyms of Gluconobacter japonicus and Gluconobacter oxydans, respectively.</title>
        <authorList>
            <person name="Li L."/>
            <person name="Cleenwerck I."/>
            <person name="De Vuyst L."/>
            <person name="Vandamme P."/>
        </authorList>
    </citation>
    <scope>NUCLEOTIDE SEQUENCE [LARGE SCALE GENOMIC DNA]</scope>
    <source>
        <strain evidence="6 7">LMG 1604</strain>
    </source>
</reference>
<dbReference type="SMART" id="SM00304">
    <property type="entry name" value="HAMP"/>
    <property type="match status" value="1"/>
</dbReference>